<dbReference type="GO" id="GO:0005886">
    <property type="term" value="C:plasma membrane"/>
    <property type="evidence" value="ECO:0007669"/>
    <property type="project" value="UniProtKB-SubCell"/>
</dbReference>
<feature type="transmembrane region" description="Helical" evidence="7">
    <location>
        <begin position="12"/>
        <end position="32"/>
    </location>
</feature>
<keyword evidence="10" id="KW-1185">Reference proteome</keyword>
<evidence type="ECO:0000259" key="8">
    <source>
        <dbReference type="SMART" id="SM00014"/>
    </source>
</evidence>
<comment type="subcellular location">
    <subcellularLocation>
        <location evidence="1">Cell membrane</location>
        <topology evidence="1">Multi-pass membrane protein</topology>
    </subcellularLocation>
</comment>
<dbReference type="Pfam" id="PF01569">
    <property type="entry name" value="PAP2"/>
    <property type="match status" value="1"/>
</dbReference>
<feature type="transmembrane region" description="Helical" evidence="7">
    <location>
        <begin position="130"/>
        <end position="150"/>
    </location>
</feature>
<dbReference type="SUPFAM" id="SSF48317">
    <property type="entry name" value="Acid phosphatase/Vanadium-dependent haloperoxidase"/>
    <property type="match status" value="1"/>
</dbReference>
<evidence type="ECO:0000313" key="9">
    <source>
        <dbReference type="EMBL" id="GEP95759.1"/>
    </source>
</evidence>
<dbReference type="GO" id="GO:0016787">
    <property type="term" value="F:hydrolase activity"/>
    <property type="evidence" value="ECO:0007669"/>
    <property type="project" value="UniProtKB-KW"/>
</dbReference>
<reference evidence="9 10" key="1">
    <citation type="submission" date="2019-07" db="EMBL/GenBank/DDBJ databases">
        <title>Whole genome shotgun sequence of Chitinophaga cymbidii NBRC 109752.</title>
        <authorList>
            <person name="Hosoyama A."/>
            <person name="Uohara A."/>
            <person name="Ohji S."/>
            <person name="Ichikawa N."/>
        </authorList>
    </citation>
    <scope>NUCLEOTIDE SEQUENCE [LARGE SCALE GENOMIC DNA]</scope>
    <source>
        <strain evidence="9 10">NBRC 109752</strain>
    </source>
</reference>
<keyword evidence="5 7" id="KW-1133">Transmembrane helix</keyword>
<dbReference type="PANTHER" id="PTHR14969:SF62">
    <property type="entry name" value="DECAPRENYLPHOSPHORYL-5-PHOSPHORIBOSE PHOSPHATASE RV3807C-RELATED"/>
    <property type="match status" value="1"/>
</dbReference>
<feature type="transmembrane region" description="Helical" evidence="7">
    <location>
        <begin position="80"/>
        <end position="98"/>
    </location>
</feature>
<dbReference type="EMBL" id="BKAU01000001">
    <property type="protein sequence ID" value="GEP95759.1"/>
    <property type="molecule type" value="Genomic_DNA"/>
</dbReference>
<feature type="transmembrane region" description="Helical" evidence="7">
    <location>
        <begin position="157"/>
        <end position="174"/>
    </location>
</feature>
<dbReference type="InterPro" id="IPR000326">
    <property type="entry name" value="PAP2/HPO"/>
</dbReference>
<feature type="transmembrane region" description="Helical" evidence="7">
    <location>
        <begin position="180"/>
        <end position="200"/>
    </location>
</feature>
<sequence>MKTLVTLVQQNRYFYVPFLLWLITGGALLSLFTKDDLFLTVNGANHPVADVFVTATTYLGDGIVFGLMLLVLLIMRKWKLFFMGAGTLLIVTLIVQSIKHAVNEPRPIVYFGAETEVCHIVQWVKVHGGLSFPSGHTSTAFAMFCFLALVSGNKKAGLLMFTLGILTAHSRLYLSQHFFADVYVGSIIGTSVSSLIFWMFEYRKRQTPGQACTHNTMTMPQPA</sequence>
<evidence type="ECO:0000256" key="2">
    <source>
        <dbReference type="ARBA" id="ARBA00022475"/>
    </source>
</evidence>
<evidence type="ECO:0000313" key="10">
    <source>
        <dbReference type="Proteomes" id="UP000321436"/>
    </source>
</evidence>
<dbReference type="CDD" id="cd01610">
    <property type="entry name" value="PAP2_like"/>
    <property type="match status" value="1"/>
</dbReference>
<comment type="caution">
    <text evidence="9">The sequence shown here is derived from an EMBL/GenBank/DDBJ whole genome shotgun (WGS) entry which is preliminary data.</text>
</comment>
<dbReference type="PANTHER" id="PTHR14969">
    <property type="entry name" value="SPHINGOSINE-1-PHOSPHATE PHOSPHOHYDROLASE"/>
    <property type="match status" value="1"/>
</dbReference>
<dbReference type="RefSeq" id="WP_186830995.1">
    <property type="nucleotide sequence ID" value="NZ_BKAU01000001.1"/>
</dbReference>
<organism evidence="9 10">
    <name type="scientific">Chitinophaga cymbidii</name>
    <dbReference type="NCBI Taxonomy" id="1096750"/>
    <lineage>
        <taxon>Bacteria</taxon>
        <taxon>Pseudomonadati</taxon>
        <taxon>Bacteroidota</taxon>
        <taxon>Chitinophagia</taxon>
        <taxon>Chitinophagales</taxon>
        <taxon>Chitinophagaceae</taxon>
        <taxon>Chitinophaga</taxon>
    </lineage>
</organism>
<name>A0A512RJ73_9BACT</name>
<dbReference type="SMART" id="SM00014">
    <property type="entry name" value="acidPPc"/>
    <property type="match status" value="1"/>
</dbReference>
<keyword evidence="4" id="KW-0378">Hydrolase</keyword>
<dbReference type="Proteomes" id="UP000321436">
    <property type="component" value="Unassembled WGS sequence"/>
</dbReference>
<evidence type="ECO:0000256" key="1">
    <source>
        <dbReference type="ARBA" id="ARBA00004651"/>
    </source>
</evidence>
<evidence type="ECO:0000256" key="4">
    <source>
        <dbReference type="ARBA" id="ARBA00022801"/>
    </source>
</evidence>
<accession>A0A512RJ73</accession>
<keyword evidence="2" id="KW-1003">Cell membrane</keyword>
<evidence type="ECO:0000256" key="3">
    <source>
        <dbReference type="ARBA" id="ARBA00022692"/>
    </source>
</evidence>
<dbReference type="AlphaFoldDB" id="A0A512RJ73"/>
<feature type="domain" description="Phosphatidic acid phosphatase type 2/haloperoxidase" evidence="8">
    <location>
        <begin position="80"/>
        <end position="197"/>
    </location>
</feature>
<proteinExistence type="predicted"/>
<keyword evidence="6 7" id="KW-0472">Membrane</keyword>
<evidence type="ECO:0000256" key="7">
    <source>
        <dbReference type="SAM" id="Phobius"/>
    </source>
</evidence>
<protein>
    <recommendedName>
        <fullName evidence="8">Phosphatidic acid phosphatase type 2/haloperoxidase domain-containing protein</fullName>
    </recommendedName>
</protein>
<evidence type="ECO:0000256" key="5">
    <source>
        <dbReference type="ARBA" id="ARBA00022989"/>
    </source>
</evidence>
<gene>
    <name evidence="9" type="ORF">CCY01nite_20190</name>
</gene>
<evidence type="ECO:0000256" key="6">
    <source>
        <dbReference type="ARBA" id="ARBA00023136"/>
    </source>
</evidence>
<feature type="transmembrane region" description="Helical" evidence="7">
    <location>
        <begin position="52"/>
        <end position="73"/>
    </location>
</feature>
<dbReference type="Gene3D" id="1.20.144.10">
    <property type="entry name" value="Phosphatidic acid phosphatase type 2/haloperoxidase"/>
    <property type="match status" value="1"/>
</dbReference>
<keyword evidence="3 7" id="KW-0812">Transmembrane</keyword>
<dbReference type="InterPro" id="IPR036938">
    <property type="entry name" value="PAP2/HPO_sf"/>
</dbReference>